<dbReference type="CDD" id="cd17477">
    <property type="entry name" value="MFS_YcaD_like"/>
    <property type="match status" value="1"/>
</dbReference>
<evidence type="ECO:0000256" key="2">
    <source>
        <dbReference type="ARBA" id="ARBA00022989"/>
    </source>
</evidence>
<dbReference type="EMBL" id="CP074347">
    <property type="protein sequence ID" value="USV01263.1"/>
    <property type="molecule type" value="Genomic_DNA"/>
</dbReference>
<keyword evidence="1 4" id="KW-0812">Transmembrane</keyword>
<dbReference type="InterPro" id="IPR047200">
    <property type="entry name" value="MFS_YcaD-like"/>
</dbReference>
<feature type="transmembrane region" description="Helical" evidence="4">
    <location>
        <begin position="354"/>
        <end position="371"/>
    </location>
</feature>
<name>A0ABY5CTW1_9GAMM</name>
<accession>A0ABY5CTW1</accession>
<feature type="transmembrane region" description="Helical" evidence="4">
    <location>
        <begin position="234"/>
        <end position="258"/>
    </location>
</feature>
<feature type="transmembrane region" description="Helical" evidence="4">
    <location>
        <begin position="325"/>
        <end position="348"/>
    </location>
</feature>
<proteinExistence type="predicted"/>
<evidence type="ECO:0000259" key="5">
    <source>
        <dbReference type="PROSITE" id="PS50850"/>
    </source>
</evidence>
<dbReference type="PANTHER" id="PTHR23521">
    <property type="entry name" value="TRANSPORTER MFS SUPERFAMILY"/>
    <property type="match status" value="1"/>
</dbReference>
<evidence type="ECO:0000313" key="7">
    <source>
        <dbReference type="Proteomes" id="UP001056873"/>
    </source>
</evidence>
<feature type="transmembrane region" description="Helical" evidence="4">
    <location>
        <begin position="289"/>
        <end position="313"/>
    </location>
</feature>
<keyword evidence="3 4" id="KW-0472">Membrane</keyword>
<dbReference type="PANTHER" id="PTHR23521:SF3">
    <property type="entry name" value="MFS TRANSPORTER"/>
    <property type="match status" value="1"/>
</dbReference>
<dbReference type="InterPro" id="IPR020846">
    <property type="entry name" value="MFS_dom"/>
</dbReference>
<evidence type="ECO:0000256" key="4">
    <source>
        <dbReference type="SAM" id="Phobius"/>
    </source>
</evidence>
<feature type="transmembrane region" description="Helical" evidence="4">
    <location>
        <begin position="74"/>
        <end position="92"/>
    </location>
</feature>
<dbReference type="Pfam" id="PF07690">
    <property type="entry name" value="MFS_1"/>
    <property type="match status" value="2"/>
</dbReference>
<dbReference type="Proteomes" id="UP001056873">
    <property type="component" value="Chromosome"/>
</dbReference>
<feature type="transmembrane region" description="Helical" evidence="4">
    <location>
        <begin position="265"/>
        <end position="283"/>
    </location>
</feature>
<dbReference type="Gene3D" id="1.20.1250.20">
    <property type="entry name" value="MFS general substrate transporter like domains"/>
    <property type="match status" value="2"/>
</dbReference>
<keyword evidence="2 4" id="KW-1133">Transmembrane helix</keyword>
<evidence type="ECO:0000313" key="6">
    <source>
        <dbReference type="EMBL" id="USV01263.1"/>
    </source>
</evidence>
<feature type="transmembrane region" description="Helical" evidence="4">
    <location>
        <begin position="195"/>
        <end position="214"/>
    </location>
</feature>
<feature type="transmembrane region" description="Helical" evidence="4">
    <location>
        <begin position="98"/>
        <end position="119"/>
    </location>
</feature>
<evidence type="ECO:0000256" key="1">
    <source>
        <dbReference type="ARBA" id="ARBA00022692"/>
    </source>
</evidence>
<feature type="transmembrane region" description="Helical" evidence="4">
    <location>
        <begin position="42"/>
        <end position="62"/>
    </location>
</feature>
<feature type="transmembrane region" description="Helical" evidence="4">
    <location>
        <begin position="131"/>
        <end position="153"/>
    </location>
</feature>
<sequence length="378" mass="40416">MTVSIFSNKIGILLAVMIFGLTYGLSAPLIAIRLVNEGYSEIFVGINAAMHAIGVFIVAPFLPVLCRRFNAKSLIIFSLFISCLVLCLFPLTSFATWFVLRLMLGAMSEIMLVVTETWLNFMAEAANRARIIAAYTASLSTGFALGPLILVSVGSSGNTAFYLGAAIALLAAVVVTRSAVRPFPADEQHQSKPTLMYLSLAPIAIAATVLNAGLESAGLNLLSVYAMNLGWDEQSATSLISVLLIGAILLQLPIGWIADKYNRQWLIIIMAGLSACGALLWPISLNYPWMAYTLLFVWGGVFVGIYTVVVTVVGERFSNGELVGVYAVLSIAWGVGALVGPMMGGVAMELNTHGLPLMAALLCGLFMLFTLKNARRGC</sequence>
<organism evidence="6 7">
    <name type="scientific">Serratia entomophila</name>
    <dbReference type="NCBI Taxonomy" id="42906"/>
    <lineage>
        <taxon>Bacteria</taxon>
        <taxon>Pseudomonadati</taxon>
        <taxon>Pseudomonadota</taxon>
        <taxon>Gammaproteobacteria</taxon>
        <taxon>Enterobacterales</taxon>
        <taxon>Yersiniaceae</taxon>
        <taxon>Serratia</taxon>
    </lineage>
</organism>
<keyword evidence="7" id="KW-1185">Reference proteome</keyword>
<dbReference type="PROSITE" id="PS50850">
    <property type="entry name" value="MFS"/>
    <property type="match status" value="1"/>
</dbReference>
<protein>
    <submittedName>
        <fullName evidence="6">MFS transporter</fullName>
    </submittedName>
</protein>
<dbReference type="InterPro" id="IPR036259">
    <property type="entry name" value="MFS_trans_sf"/>
</dbReference>
<dbReference type="SUPFAM" id="SSF103473">
    <property type="entry name" value="MFS general substrate transporter"/>
    <property type="match status" value="1"/>
</dbReference>
<dbReference type="InterPro" id="IPR011701">
    <property type="entry name" value="MFS"/>
</dbReference>
<evidence type="ECO:0000256" key="3">
    <source>
        <dbReference type="ARBA" id="ARBA00023136"/>
    </source>
</evidence>
<gene>
    <name evidence="6" type="ORF">KFQ06_01590</name>
</gene>
<reference evidence="6" key="1">
    <citation type="journal article" date="2022" name="BMC Genomics">
        <title>Genome sequence of the entomopathogenic Serratia entomophila isolate 626 and characterisation of the species specific itaconate degradation pathway.</title>
        <authorList>
            <person name="Vaughan A.L."/>
            <person name="Altermann E."/>
            <person name="Glare T.R."/>
            <person name="Hurst M.R.H."/>
        </authorList>
    </citation>
    <scope>NUCLEOTIDE SEQUENCE</scope>
    <source>
        <strain evidence="6">626</strain>
    </source>
</reference>
<feature type="transmembrane region" description="Helical" evidence="4">
    <location>
        <begin position="159"/>
        <end position="175"/>
    </location>
</feature>
<dbReference type="RefSeq" id="WP_064799159.1">
    <property type="nucleotide sequence ID" value="NZ_CAMIPH010000002.1"/>
</dbReference>
<feature type="domain" description="Major facilitator superfamily (MFS) profile" evidence="5">
    <location>
        <begin position="1"/>
        <end position="375"/>
    </location>
</feature>